<proteinExistence type="predicted"/>
<dbReference type="InterPro" id="IPR011250">
    <property type="entry name" value="OMP/PagP_B-barrel"/>
</dbReference>
<name>A0ABV4TRB9_9GAMM</name>
<feature type="chain" id="PRO_5045729454" description="Outer membrane protein beta-barrel domain-containing protein" evidence="1">
    <location>
        <begin position="22"/>
        <end position="180"/>
    </location>
</feature>
<reference evidence="2 3" key="1">
    <citation type="submission" date="2024-08" db="EMBL/GenBank/DDBJ databases">
        <title>Whole-genome sequencing of halo(alkali)philic microorganisms from hypersaline lakes.</title>
        <authorList>
            <person name="Sorokin D.Y."/>
            <person name="Merkel A.Y."/>
            <person name="Messina E."/>
            <person name="Yakimov M."/>
        </authorList>
    </citation>
    <scope>NUCLEOTIDE SEQUENCE [LARGE SCALE GENOMIC DNA]</scope>
    <source>
        <strain evidence="2 3">Cl-TMA</strain>
    </source>
</reference>
<dbReference type="EMBL" id="JBGUAW010000002">
    <property type="protein sequence ID" value="MFA9459783.1"/>
    <property type="molecule type" value="Genomic_DNA"/>
</dbReference>
<evidence type="ECO:0000313" key="3">
    <source>
        <dbReference type="Proteomes" id="UP001575181"/>
    </source>
</evidence>
<comment type="caution">
    <text evidence="2">The sequence shown here is derived from an EMBL/GenBank/DDBJ whole genome shotgun (WGS) entry which is preliminary data.</text>
</comment>
<evidence type="ECO:0000256" key="1">
    <source>
        <dbReference type="SAM" id="SignalP"/>
    </source>
</evidence>
<dbReference type="Proteomes" id="UP001575181">
    <property type="component" value="Unassembled WGS sequence"/>
</dbReference>
<feature type="signal peptide" evidence="1">
    <location>
        <begin position="1"/>
        <end position="21"/>
    </location>
</feature>
<evidence type="ECO:0008006" key="4">
    <source>
        <dbReference type="Google" id="ProtNLM"/>
    </source>
</evidence>
<dbReference type="RefSeq" id="WP_373654570.1">
    <property type="nucleotide sequence ID" value="NZ_JBGUAW010000002.1"/>
</dbReference>
<dbReference type="SUPFAM" id="SSF56925">
    <property type="entry name" value="OMPA-like"/>
    <property type="match status" value="1"/>
</dbReference>
<evidence type="ECO:0000313" key="2">
    <source>
        <dbReference type="EMBL" id="MFA9459783.1"/>
    </source>
</evidence>
<accession>A0ABV4TRB9</accession>
<keyword evidence="3" id="KW-1185">Reference proteome</keyword>
<gene>
    <name evidence="2" type="ORF">ACERLL_02950</name>
</gene>
<protein>
    <recommendedName>
        <fullName evidence="4">Outer membrane protein beta-barrel domain-containing protein</fullName>
    </recommendedName>
</protein>
<organism evidence="2 3">
    <name type="scientific">Thiohalorhabdus methylotrophus</name>
    <dbReference type="NCBI Taxonomy" id="3242694"/>
    <lineage>
        <taxon>Bacteria</taxon>
        <taxon>Pseudomonadati</taxon>
        <taxon>Pseudomonadota</taxon>
        <taxon>Gammaproteobacteria</taxon>
        <taxon>Thiohalorhabdales</taxon>
        <taxon>Thiohalorhabdaceae</taxon>
        <taxon>Thiohalorhabdus</taxon>
    </lineage>
</organism>
<sequence length="180" mass="19424">MKPITAVLAVFLAAVPTLAQAVDRNFAGLELGTFSHRISLESSGDEYDTDSDGDYAGLSLGRVSSDWRALATVHVPNLEDDDTVIWLTASYDYLFNEGSVLQPYAGGHFGYYTFNDDDSDNSVNSITVGPEAGVQLRVDPFMAEVGAKYGFGVNSSDNVNGANLQVDYAQTVFIRISSLF</sequence>
<dbReference type="Gene3D" id="2.40.160.20">
    <property type="match status" value="1"/>
</dbReference>
<keyword evidence="1" id="KW-0732">Signal</keyword>